<keyword evidence="3" id="KW-1185">Reference proteome</keyword>
<protein>
    <submittedName>
        <fullName evidence="2">Uncharacterized protein</fullName>
    </submittedName>
</protein>
<dbReference type="Proteomes" id="UP001551210">
    <property type="component" value="Unassembled WGS sequence"/>
</dbReference>
<evidence type="ECO:0000313" key="2">
    <source>
        <dbReference type="EMBL" id="MEU7294012.1"/>
    </source>
</evidence>
<accession>A0ABV3CUW6</accession>
<dbReference type="RefSeq" id="WP_359206446.1">
    <property type="nucleotide sequence ID" value="NZ_JBEZAM010000012.1"/>
</dbReference>
<sequence>MPGDVRARVTGRDDPETLRRWLALAVTAASAEDIFAEEYCQRGVRKGPGDDVRSRLSRVARPRSAGGSPARFGALPIISPT</sequence>
<dbReference type="EMBL" id="JBEZAM010000012">
    <property type="protein sequence ID" value="MEU7294012.1"/>
    <property type="molecule type" value="Genomic_DNA"/>
</dbReference>
<evidence type="ECO:0000256" key="1">
    <source>
        <dbReference type="SAM" id="MobiDB-lite"/>
    </source>
</evidence>
<gene>
    <name evidence="2" type="ORF">AB0A76_12525</name>
</gene>
<proteinExistence type="predicted"/>
<feature type="region of interest" description="Disordered" evidence="1">
    <location>
        <begin position="45"/>
        <end position="81"/>
    </location>
</feature>
<comment type="caution">
    <text evidence="2">The sequence shown here is derived from an EMBL/GenBank/DDBJ whole genome shotgun (WGS) entry which is preliminary data.</text>
</comment>
<evidence type="ECO:0000313" key="3">
    <source>
        <dbReference type="Proteomes" id="UP001551210"/>
    </source>
</evidence>
<name>A0ABV3CUW6_STREX</name>
<reference evidence="2 3" key="1">
    <citation type="submission" date="2024-06" db="EMBL/GenBank/DDBJ databases">
        <title>The Natural Products Discovery Center: Release of the First 8490 Sequenced Strains for Exploring Actinobacteria Biosynthetic Diversity.</title>
        <authorList>
            <person name="Kalkreuter E."/>
            <person name="Kautsar S.A."/>
            <person name="Yang D."/>
            <person name="Bader C.D."/>
            <person name="Teijaro C.N."/>
            <person name="Fluegel L."/>
            <person name="Davis C.M."/>
            <person name="Simpson J.R."/>
            <person name="Lauterbach L."/>
            <person name="Steele A.D."/>
            <person name="Gui C."/>
            <person name="Meng S."/>
            <person name="Li G."/>
            <person name="Viehrig K."/>
            <person name="Ye F."/>
            <person name="Su P."/>
            <person name="Kiefer A.F."/>
            <person name="Nichols A."/>
            <person name="Cepeda A.J."/>
            <person name="Yan W."/>
            <person name="Fan B."/>
            <person name="Jiang Y."/>
            <person name="Adhikari A."/>
            <person name="Zheng C.-J."/>
            <person name="Schuster L."/>
            <person name="Cowan T.M."/>
            <person name="Smanski M.J."/>
            <person name="Chevrette M.G."/>
            <person name="De Carvalho L.P.S."/>
            <person name="Shen B."/>
        </authorList>
    </citation>
    <scope>NUCLEOTIDE SEQUENCE [LARGE SCALE GENOMIC DNA]</scope>
    <source>
        <strain evidence="2 3">NPDC045705</strain>
    </source>
</reference>
<organism evidence="2 3">
    <name type="scientific">Streptomyces exfoliatus</name>
    <name type="common">Streptomyces hydrogenans</name>
    <dbReference type="NCBI Taxonomy" id="1905"/>
    <lineage>
        <taxon>Bacteria</taxon>
        <taxon>Bacillati</taxon>
        <taxon>Actinomycetota</taxon>
        <taxon>Actinomycetes</taxon>
        <taxon>Kitasatosporales</taxon>
        <taxon>Streptomycetaceae</taxon>
        <taxon>Streptomyces</taxon>
    </lineage>
</organism>